<organism evidence="1 2">
    <name type="scientific">Motilibacter deserti</name>
    <dbReference type="NCBI Taxonomy" id="2714956"/>
    <lineage>
        <taxon>Bacteria</taxon>
        <taxon>Bacillati</taxon>
        <taxon>Actinomycetota</taxon>
        <taxon>Actinomycetes</taxon>
        <taxon>Motilibacterales</taxon>
        <taxon>Motilibacteraceae</taxon>
        <taxon>Motilibacter</taxon>
    </lineage>
</organism>
<dbReference type="EMBL" id="JAANNP010000001">
    <property type="protein sequence ID" value="NHC13050.1"/>
    <property type="molecule type" value="Genomic_DNA"/>
</dbReference>
<reference evidence="1 2" key="1">
    <citation type="submission" date="2020-03" db="EMBL/GenBank/DDBJ databases">
        <title>Two novel Motilibacter sp.</title>
        <authorList>
            <person name="Liu S."/>
        </authorList>
    </citation>
    <scope>NUCLEOTIDE SEQUENCE [LARGE SCALE GENOMIC DNA]</scope>
    <source>
        <strain evidence="1 2">E257</strain>
    </source>
</reference>
<evidence type="ECO:0000313" key="1">
    <source>
        <dbReference type="EMBL" id="NHC13050.1"/>
    </source>
</evidence>
<dbReference type="RefSeq" id="WP_166279119.1">
    <property type="nucleotide sequence ID" value="NZ_JAANNP010000001.1"/>
</dbReference>
<dbReference type="Proteomes" id="UP000800981">
    <property type="component" value="Unassembled WGS sequence"/>
</dbReference>
<sequence>MLTALLVPLLAACGQAGEEAAVTDDASTPDVVDSSLVLRVDHTGGFVTPQMLATRLPLVSVYADGRVITTGPQTAIYPGPALPNLQQRAIAREDVDKLVELALSKGVARTTDLGRPAVSDMANTRFMVVSGGQQHVLEAYALVQDDMASEQLTAAQKQARGELLELVDALTDLSATLGAEAVAPEQAYAPAAVAAVAGPWTGPGDGLPAQQAKEWPGPALPGEPLMAGDVLGCVTATGDQAAAVLATARDANAATPWSSGEQKWSVTLRPLLPDEDDCSALKSKS</sequence>
<protein>
    <submittedName>
        <fullName evidence="1">Uncharacterized protein</fullName>
    </submittedName>
</protein>
<gene>
    <name evidence="1" type="ORF">G9H71_04565</name>
</gene>
<keyword evidence="2" id="KW-1185">Reference proteome</keyword>
<accession>A0ABX0GTH1</accession>
<evidence type="ECO:0000313" key="2">
    <source>
        <dbReference type="Proteomes" id="UP000800981"/>
    </source>
</evidence>
<name>A0ABX0GTH1_9ACTN</name>
<comment type="caution">
    <text evidence="1">The sequence shown here is derived from an EMBL/GenBank/DDBJ whole genome shotgun (WGS) entry which is preliminary data.</text>
</comment>
<proteinExistence type="predicted"/>